<accession>A0A073JS37</accession>
<dbReference type="Proteomes" id="UP000027822">
    <property type="component" value="Unassembled WGS sequence"/>
</dbReference>
<dbReference type="RefSeq" id="WP_034642234.1">
    <property type="nucleotide sequence ID" value="NZ_CBCSJC010000051.1"/>
</dbReference>
<organism evidence="1 2">
    <name type="scientific">Bacillus manliponensis</name>
    <dbReference type="NCBI Taxonomy" id="574376"/>
    <lineage>
        <taxon>Bacteria</taxon>
        <taxon>Bacillati</taxon>
        <taxon>Bacillota</taxon>
        <taxon>Bacilli</taxon>
        <taxon>Bacillales</taxon>
        <taxon>Bacillaceae</taxon>
        <taxon>Bacillus</taxon>
        <taxon>Bacillus cereus group</taxon>
    </lineage>
</organism>
<comment type="caution">
    <text evidence="1">The sequence shown here is derived from an EMBL/GenBank/DDBJ whole genome shotgun (WGS) entry which is preliminary data.</text>
</comment>
<dbReference type="AlphaFoldDB" id="A0A073JS37"/>
<reference evidence="1 2" key="1">
    <citation type="submission" date="2014-06" db="EMBL/GenBank/DDBJ databases">
        <title>Draft genome sequence of Bacillus manliponensis JCM 15802 (MCCC 1A00708).</title>
        <authorList>
            <person name="Lai Q."/>
            <person name="Liu Y."/>
            <person name="Shao Z."/>
        </authorList>
    </citation>
    <scope>NUCLEOTIDE SEQUENCE [LARGE SCALE GENOMIC DNA]</scope>
    <source>
        <strain evidence="1 2">JCM 15802</strain>
    </source>
</reference>
<evidence type="ECO:0000313" key="2">
    <source>
        <dbReference type="Proteomes" id="UP000027822"/>
    </source>
</evidence>
<proteinExistence type="predicted"/>
<dbReference type="STRING" id="574376.BAMA_10400"/>
<gene>
    <name evidence="1" type="ORF">BAMA_10400</name>
</gene>
<dbReference type="EMBL" id="JOTN01000020">
    <property type="protein sequence ID" value="KEK17889.1"/>
    <property type="molecule type" value="Genomic_DNA"/>
</dbReference>
<sequence length="71" mass="8244">MFNNKPGILLSKEINRVNFKIQNLIQSNRLNFDIFEEHERAYMVITVCNFEGCYIKCIEFPSLDAAKTQAA</sequence>
<name>A0A073JS37_9BACI</name>
<evidence type="ECO:0000313" key="1">
    <source>
        <dbReference type="EMBL" id="KEK17889.1"/>
    </source>
</evidence>
<protein>
    <submittedName>
        <fullName evidence="1">Uncharacterized protein</fullName>
    </submittedName>
</protein>
<keyword evidence="2" id="KW-1185">Reference proteome</keyword>